<dbReference type="GO" id="GO:0006635">
    <property type="term" value="P:fatty acid beta-oxidation"/>
    <property type="evidence" value="ECO:0007669"/>
    <property type="project" value="TreeGrafter"/>
</dbReference>
<evidence type="ECO:0000256" key="1">
    <source>
        <dbReference type="ARBA" id="ARBA00005254"/>
    </source>
</evidence>
<gene>
    <name evidence="4" type="ORF">Vbra_20562</name>
</gene>
<dbReference type="GO" id="GO:0005739">
    <property type="term" value="C:mitochondrion"/>
    <property type="evidence" value="ECO:0007669"/>
    <property type="project" value="TreeGrafter"/>
</dbReference>
<keyword evidence="5" id="KW-1185">Reference proteome</keyword>
<dbReference type="InterPro" id="IPR018376">
    <property type="entry name" value="Enoyl-CoA_hyd/isom_CS"/>
</dbReference>
<dbReference type="CDD" id="cd06558">
    <property type="entry name" value="crotonase-like"/>
    <property type="match status" value="1"/>
</dbReference>
<dbReference type="InterPro" id="IPR001753">
    <property type="entry name" value="Enoyl-CoA_hydra/iso"/>
</dbReference>
<comment type="similarity">
    <text evidence="1 3">Belongs to the enoyl-CoA hydratase/isomerase family.</text>
</comment>
<dbReference type="InterPro" id="IPR029045">
    <property type="entry name" value="ClpP/crotonase-like_dom_sf"/>
</dbReference>
<dbReference type="Gene3D" id="1.10.12.10">
    <property type="entry name" value="Lyase 2-enoyl-coa Hydratase, Chain A, domain 2"/>
    <property type="match status" value="1"/>
</dbReference>
<evidence type="ECO:0000313" key="5">
    <source>
        <dbReference type="Proteomes" id="UP000041254"/>
    </source>
</evidence>
<evidence type="ECO:0000256" key="2">
    <source>
        <dbReference type="ARBA" id="ARBA00023239"/>
    </source>
</evidence>
<dbReference type="Gene3D" id="3.90.226.10">
    <property type="entry name" value="2-enoyl-CoA Hydratase, Chain A, domain 1"/>
    <property type="match status" value="1"/>
</dbReference>
<dbReference type="InterPro" id="IPR014748">
    <property type="entry name" value="Enoyl-CoA_hydra_C"/>
</dbReference>
<dbReference type="FunFam" id="1.10.12.10:FF:000001">
    <property type="entry name" value="Probable enoyl-CoA hydratase, mitochondrial"/>
    <property type="match status" value="1"/>
</dbReference>
<dbReference type="Pfam" id="PF00378">
    <property type="entry name" value="ECH_1"/>
    <property type="match status" value="2"/>
</dbReference>
<accession>A0A0G4ENQ0</accession>
<sequence length="343" mass="36856">MMALLLRRLPCSSPSLLGHTARRPLAPLHCRFSSTASEAGQSSSQSTGLLVSVSKSKDSTISVISLQRPEAKNAISSALLYDLSNAVESVRHDEQTRAVIVRSRVPRVFCAGADLKERAKMSESDARVFVSKLRASMTAIDRLPQPTIACIDGVALGGGLELALACDFRIASPSAVVGLPETSLAIIPGAGGTQRLPRLVGLQRAKFLILTAQRLKGSDALTWGMVDFVTGENDHWLVDPNDSSKGDQGASGAMTEFDAMFESERADEWPAVCAGIRLAKMISAQGPVAIRAAKRALNEGMQTDLETGMDVERGAYDQVLDTHDRIEALNAFREKRKPHFTGK</sequence>
<dbReference type="VEuPathDB" id="CryptoDB:Vbra_20562"/>
<evidence type="ECO:0000256" key="3">
    <source>
        <dbReference type="RuleBase" id="RU003707"/>
    </source>
</evidence>
<dbReference type="EMBL" id="CDMY01000274">
    <property type="protein sequence ID" value="CEL98587.1"/>
    <property type="molecule type" value="Genomic_DNA"/>
</dbReference>
<dbReference type="SUPFAM" id="SSF52096">
    <property type="entry name" value="ClpP/crotonase"/>
    <property type="match status" value="1"/>
</dbReference>
<protein>
    <recommendedName>
        <fullName evidence="6">Enoyl-CoA hydratase</fullName>
    </recommendedName>
</protein>
<proteinExistence type="inferred from homology"/>
<dbReference type="OMA" id="YEQAHAW"/>
<dbReference type="PANTHER" id="PTHR11941:SF171">
    <property type="entry name" value="SD19268P"/>
    <property type="match status" value="1"/>
</dbReference>
<reference evidence="4 5" key="1">
    <citation type="submission" date="2014-11" db="EMBL/GenBank/DDBJ databases">
        <authorList>
            <person name="Zhu J."/>
            <person name="Qi W."/>
            <person name="Song R."/>
        </authorList>
    </citation>
    <scope>NUCLEOTIDE SEQUENCE [LARGE SCALE GENOMIC DNA]</scope>
</reference>
<dbReference type="PhylomeDB" id="A0A0G4ENQ0"/>
<dbReference type="AlphaFoldDB" id="A0A0G4ENQ0"/>
<dbReference type="Proteomes" id="UP000041254">
    <property type="component" value="Unassembled WGS sequence"/>
</dbReference>
<evidence type="ECO:0008006" key="6">
    <source>
        <dbReference type="Google" id="ProtNLM"/>
    </source>
</evidence>
<dbReference type="FunFam" id="3.90.226.10:FF:000009">
    <property type="entry name" value="Carnitinyl-CoA dehydratase"/>
    <property type="match status" value="1"/>
</dbReference>
<dbReference type="InParanoid" id="A0A0G4ENQ0"/>
<dbReference type="STRING" id="1169540.A0A0G4ENQ0"/>
<organism evidence="4 5">
    <name type="scientific">Vitrella brassicaformis (strain CCMP3155)</name>
    <dbReference type="NCBI Taxonomy" id="1169540"/>
    <lineage>
        <taxon>Eukaryota</taxon>
        <taxon>Sar</taxon>
        <taxon>Alveolata</taxon>
        <taxon>Colpodellida</taxon>
        <taxon>Vitrellaceae</taxon>
        <taxon>Vitrella</taxon>
    </lineage>
</organism>
<evidence type="ECO:0000313" key="4">
    <source>
        <dbReference type="EMBL" id="CEL98587.1"/>
    </source>
</evidence>
<dbReference type="PANTHER" id="PTHR11941">
    <property type="entry name" value="ENOYL-COA HYDRATASE-RELATED"/>
    <property type="match status" value="1"/>
</dbReference>
<dbReference type="GO" id="GO:0016836">
    <property type="term" value="F:hydro-lyase activity"/>
    <property type="evidence" value="ECO:0007669"/>
    <property type="project" value="UniProtKB-ARBA"/>
</dbReference>
<name>A0A0G4ENQ0_VITBC</name>
<dbReference type="PROSITE" id="PS00166">
    <property type="entry name" value="ENOYL_COA_HYDRATASE"/>
    <property type="match status" value="1"/>
</dbReference>
<keyword evidence="2" id="KW-0456">Lyase</keyword>
<dbReference type="OrthoDB" id="410701at2759"/>